<dbReference type="PROSITE" id="PS52019">
    <property type="entry name" value="PKS_MFAS_DH"/>
    <property type="match status" value="1"/>
</dbReference>
<feature type="domain" description="Ketosynthase family 3 (KS3)" evidence="14">
    <location>
        <begin position="1"/>
        <end position="409"/>
    </location>
</feature>
<evidence type="ECO:0000256" key="1">
    <source>
        <dbReference type="ARBA" id="ARBA00022450"/>
    </source>
</evidence>
<name>A0A7W7C7V1_9PSEU</name>
<dbReference type="Pfam" id="PF13602">
    <property type="entry name" value="ADH_zinc_N_2"/>
    <property type="match status" value="1"/>
</dbReference>
<evidence type="ECO:0000256" key="3">
    <source>
        <dbReference type="ARBA" id="ARBA00022679"/>
    </source>
</evidence>
<dbReference type="Pfam" id="PF02801">
    <property type="entry name" value="Ketoacyl-synt_C"/>
    <property type="match status" value="2"/>
</dbReference>
<dbReference type="SUPFAM" id="SSF51735">
    <property type="entry name" value="NAD(P)-binding Rossmann-fold domains"/>
    <property type="match status" value="3"/>
</dbReference>
<dbReference type="InterPro" id="IPR014030">
    <property type="entry name" value="Ketoacyl_synth_N"/>
</dbReference>
<keyword evidence="4" id="KW-0677">Repeat</keyword>
<dbReference type="Pfam" id="PF22953">
    <property type="entry name" value="SpnB_Rossmann"/>
    <property type="match status" value="1"/>
</dbReference>
<proteinExistence type="predicted"/>
<dbReference type="GO" id="GO:0016491">
    <property type="term" value="F:oxidoreductase activity"/>
    <property type="evidence" value="ECO:0007669"/>
    <property type="project" value="InterPro"/>
</dbReference>
<organism evidence="16 17">
    <name type="scientific">Crossiella cryophila</name>
    <dbReference type="NCBI Taxonomy" id="43355"/>
    <lineage>
        <taxon>Bacteria</taxon>
        <taxon>Bacillati</taxon>
        <taxon>Actinomycetota</taxon>
        <taxon>Actinomycetes</taxon>
        <taxon>Pseudonocardiales</taxon>
        <taxon>Pseudonocardiaceae</taxon>
        <taxon>Crossiella</taxon>
    </lineage>
</organism>
<keyword evidence="17" id="KW-1185">Reference proteome</keyword>
<dbReference type="FunFam" id="3.40.47.10:FF:000019">
    <property type="entry name" value="Polyketide synthase type I"/>
    <property type="match status" value="1"/>
</dbReference>
<comment type="catalytic activity">
    <reaction evidence="7">
        <text>6 (S)-methylmalonyl-CoA + propanoyl-CoA + 6 NADPH + 12 H(+) = 6-deoxyerythronolide B + 6 CO2 + 6 NADP(+) + 7 CoA + H2O</text>
        <dbReference type="Rhea" id="RHEA:23068"/>
        <dbReference type="ChEBI" id="CHEBI:15377"/>
        <dbReference type="ChEBI" id="CHEBI:15378"/>
        <dbReference type="ChEBI" id="CHEBI:16089"/>
        <dbReference type="ChEBI" id="CHEBI:16526"/>
        <dbReference type="ChEBI" id="CHEBI:57287"/>
        <dbReference type="ChEBI" id="CHEBI:57327"/>
        <dbReference type="ChEBI" id="CHEBI:57392"/>
        <dbReference type="ChEBI" id="CHEBI:57783"/>
        <dbReference type="ChEBI" id="CHEBI:58349"/>
        <dbReference type="EC" id="2.3.1.94"/>
    </reaction>
</comment>
<dbReference type="InterPro" id="IPR013154">
    <property type="entry name" value="ADH-like_N"/>
</dbReference>
<evidence type="ECO:0000256" key="7">
    <source>
        <dbReference type="ARBA" id="ARBA00052442"/>
    </source>
</evidence>
<dbReference type="InterPro" id="IPR014043">
    <property type="entry name" value="Acyl_transferase_dom"/>
</dbReference>
<feature type="active site" description="Proton donor; for dehydratase activity" evidence="12">
    <location>
        <position position="2050"/>
    </location>
</feature>
<dbReference type="InterPro" id="IPR042104">
    <property type="entry name" value="PKS_dehydratase_sf"/>
</dbReference>
<feature type="region of interest" description="C-terminal hotdog fold" evidence="12">
    <location>
        <begin position="1990"/>
        <end position="2131"/>
    </location>
</feature>
<dbReference type="FunFam" id="3.40.50.720:FF:000209">
    <property type="entry name" value="Polyketide synthase Pks12"/>
    <property type="match status" value="1"/>
</dbReference>
<dbReference type="GO" id="GO:0004312">
    <property type="term" value="F:fatty acid synthase activity"/>
    <property type="evidence" value="ECO:0007669"/>
    <property type="project" value="TreeGrafter"/>
</dbReference>
<dbReference type="Gene3D" id="1.10.1200.10">
    <property type="entry name" value="ACP-like"/>
    <property type="match status" value="2"/>
</dbReference>
<dbReference type="Pfam" id="PF00109">
    <property type="entry name" value="ketoacyl-synt"/>
    <property type="match status" value="2"/>
</dbReference>
<dbReference type="InterPro" id="IPR016036">
    <property type="entry name" value="Malonyl_transacylase_ACP-bd"/>
</dbReference>
<dbReference type="FunFam" id="3.90.180.10:FF:000032">
    <property type="entry name" value="Probable polyketide synthase pks1"/>
    <property type="match status" value="1"/>
</dbReference>
<dbReference type="PROSITE" id="PS00012">
    <property type="entry name" value="PHOSPHOPANTETHEINE"/>
    <property type="match status" value="1"/>
</dbReference>
<dbReference type="InterPro" id="IPR049900">
    <property type="entry name" value="PKS_mFAS_DH"/>
</dbReference>
<dbReference type="InterPro" id="IPR036291">
    <property type="entry name" value="NAD(P)-bd_dom_sf"/>
</dbReference>
<evidence type="ECO:0000256" key="8">
    <source>
        <dbReference type="ARBA" id="ARBA00060158"/>
    </source>
</evidence>
<evidence type="ECO:0000256" key="6">
    <source>
        <dbReference type="ARBA" id="ARBA00023315"/>
    </source>
</evidence>
<dbReference type="InterPro" id="IPR020841">
    <property type="entry name" value="PKS_Beta-ketoAc_synthase_dom"/>
</dbReference>
<dbReference type="FunFam" id="3.40.366.10:FF:000002">
    <property type="entry name" value="Probable polyketide synthase 2"/>
    <property type="match status" value="1"/>
</dbReference>
<evidence type="ECO:0000256" key="11">
    <source>
        <dbReference type="ARBA" id="ARBA00066981"/>
    </source>
</evidence>
<dbReference type="GO" id="GO:0004315">
    <property type="term" value="F:3-oxoacyl-[acyl-carrier-protein] synthase activity"/>
    <property type="evidence" value="ECO:0007669"/>
    <property type="project" value="InterPro"/>
</dbReference>
<keyword evidence="5" id="KW-0511">Multifunctional enzyme</keyword>
<feature type="domain" description="Carrier" evidence="13">
    <location>
        <begin position="876"/>
        <end position="951"/>
    </location>
</feature>
<evidence type="ECO:0000259" key="13">
    <source>
        <dbReference type="PROSITE" id="PS50075"/>
    </source>
</evidence>
<dbReference type="SUPFAM" id="SSF55048">
    <property type="entry name" value="Probable ACP-binding domain of malonyl-CoA ACP transacylase"/>
    <property type="match status" value="2"/>
</dbReference>
<keyword evidence="1" id="KW-0596">Phosphopantetheine</keyword>
<feature type="active site" description="Proton acceptor; for dehydratase activity" evidence="12">
    <location>
        <position position="1890"/>
    </location>
</feature>
<dbReference type="Gene3D" id="3.40.366.10">
    <property type="entry name" value="Malonyl-Coenzyme A Acyl Carrier Protein, domain 2"/>
    <property type="match status" value="2"/>
</dbReference>
<dbReference type="Gene3D" id="3.40.50.11460">
    <property type="match status" value="1"/>
</dbReference>
<dbReference type="SMART" id="SM00829">
    <property type="entry name" value="PKS_ER"/>
    <property type="match status" value="1"/>
</dbReference>
<dbReference type="InterPro" id="IPR014031">
    <property type="entry name" value="Ketoacyl_synth_C"/>
</dbReference>
<dbReference type="Pfam" id="PF16197">
    <property type="entry name" value="KAsynt_C_assoc"/>
    <property type="match status" value="2"/>
</dbReference>
<dbReference type="Gene3D" id="3.30.70.3290">
    <property type="match status" value="2"/>
</dbReference>
<dbReference type="InterPro" id="IPR001227">
    <property type="entry name" value="Ac_transferase_dom_sf"/>
</dbReference>
<dbReference type="InterPro" id="IPR020843">
    <property type="entry name" value="ER"/>
</dbReference>
<evidence type="ECO:0000259" key="15">
    <source>
        <dbReference type="PROSITE" id="PS52019"/>
    </source>
</evidence>
<dbReference type="CDD" id="cd05195">
    <property type="entry name" value="enoyl_red"/>
    <property type="match status" value="1"/>
</dbReference>
<dbReference type="SUPFAM" id="SSF53901">
    <property type="entry name" value="Thiolase-like"/>
    <property type="match status" value="2"/>
</dbReference>
<comment type="caution">
    <text evidence="16">The sequence shown here is derived from an EMBL/GenBank/DDBJ whole genome shotgun (WGS) entry which is preliminary data.</text>
</comment>
<dbReference type="InterPro" id="IPR055123">
    <property type="entry name" value="SpnB-like_Rossmann"/>
</dbReference>
<dbReference type="CDD" id="cd08956">
    <property type="entry name" value="KR_3_FAS_SDR_x"/>
    <property type="match status" value="1"/>
</dbReference>
<dbReference type="EC" id="2.3.1.94" evidence="11"/>
<dbReference type="PANTHER" id="PTHR43775">
    <property type="entry name" value="FATTY ACID SYNTHASE"/>
    <property type="match status" value="1"/>
</dbReference>
<feature type="domain" description="Ketosynthase family 3 (KS3)" evidence="14">
    <location>
        <begin position="967"/>
        <end position="1392"/>
    </location>
</feature>
<dbReference type="SMART" id="SM00823">
    <property type="entry name" value="PKS_PP"/>
    <property type="match status" value="2"/>
</dbReference>
<evidence type="ECO:0000313" key="16">
    <source>
        <dbReference type="EMBL" id="MBB4676150.1"/>
    </source>
</evidence>
<dbReference type="SMART" id="SM01294">
    <property type="entry name" value="PKS_PP_betabranch"/>
    <property type="match status" value="1"/>
</dbReference>
<dbReference type="InterPro" id="IPR049552">
    <property type="entry name" value="PKS_DH_N"/>
</dbReference>
<dbReference type="SUPFAM" id="SSF52151">
    <property type="entry name" value="FabD/lysophospholipase-like"/>
    <property type="match status" value="2"/>
</dbReference>
<dbReference type="SMART" id="SM00826">
    <property type="entry name" value="PKS_DH"/>
    <property type="match status" value="1"/>
</dbReference>
<dbReference type="PROSITE" id="PS50075">
    <property type="entry name" value="CARRIER"/>
    <property type="match status" value="2"/>
</dbReference>
<comment type="subunit">
    <text evidence="10">Homodimer. Erythronolide synthase is composed of EryAI, EryAII and EryAIII multimodular (2 modules) polypeptides each coding for a functional synthase subunit which participates in 2 of the six FAS-like elongation steps required for formation of the polyketide. Module 1, 2, 3, 4, 5, and 6 participating in biosynthesis steps 1, 2, 3, 4, 5, and 6, respectively.</text>
</comment>
<feature type="region of interest" description="N-terminal hotdog fold" evidence="12">
    <location>
        <begin position="1858"/>
        <end position="1980"/>
    </location>
</feature>
<dbReference type="PROSITE" id="PS52004">
    <property type="entry name" value="KS3_2"/>
    <property type="match status" value="2"/>
</dbReference>
<dbReference type="RefSeq" id="WP_221489850.1">
    <property type="nucleotide sequence ID" value="NZ_JACHMH010000001.1"/>
</dbReference>
<dbReference type="Proteomes" id="UP000533598">
    <property type="component" value="Unassembled WGS sequence"/>
</dbReference>
<reference evidence="16 17" key="1">
    <citation type="submission" date="2020-08" db="EMBL/GenBank/DDBJ databases">
        <title>Sequencing the genomes of 1000 actinobacteria strains.</title>
        <authorList>
            <person name="Klenk H.-P."/>
        </authorList>
    </citation>
    <scope>NUCLEOTIDE SEQUENCE [LARGE SCALE GENOMIC DNA]</scope>
    <source>
        <strain evidence="16 17">DSM 44230</strain>
    </source>
</reference>
<dbReference type="InterPro" id="IPR009081">
    <property type="entry name" value="PP-bd_ACP"/>
</dbReference>
<evidence type="ECO:0000256" key="2">
    <source>
        <dbReference type="ARBA" id="ARBA00022553"/>
    </source>
</evidence>
<dbReference type="InterPro" id="IPR050091">
    <property type="entry name" value="PKS_NRPS_Biosynth_Enz"/>
</dbReference>
<keyword evidence="2" id="KW-0597">Phosphoprotein</keyword>
<dbReference type="InterPro" id="IPR036736">
    <property type="entry name" value="ACP-like_sf"/>
</dbReference>
<dbReference type="GO" id="GO:0031177">
    <property type="term" value="F:phosphopantetheine binding"/>
    <property type="evidence" value="ECO:0007669"/>
    <property type="project" value="InterPro"/>
</dbReference>
<dbReference type="EMBL" id="JACHMH010000001">
    <property type="protein sequence ID" value="MBB4676150.1"/>
    <property type="molecule type" value="Genomic_DNA"/>
</dbReference>
<dbReference type="CDD" id="cd00833">
    <property type="entry name" value="PKS"/>
    <property type="match status" value="2"/>
</dbReference>
<dbReference type="Pfam" id="PF08659">
    <property type="entry name" value="KR"/>
    <property type="match status" value="1"/>
</dbReference>
<dbReference type="SMART" id="SM00827">
    <property type="entry name" value="PKS_AT"/>
    <property type="match status" value="2"/>
</dbReference>
<sequence>MDGIAVVGISCRFPGAAAPGEFWRLLRAGQHTIGEVPSRRWPAEGQFGSFLDEIDTFDPAFFRISPREAAAMDPQQRLMLELGWEALEDAGIVPGTVAGSRLGVFVGAIWDDYAQLSYRQAEQAAQHTTTGIHRSILANRLSYFLGVHGPSMAVDSGQSSSLVAVHLACESLRHGESELAIAGGVNLALLAETAAISAAWGGLSPDGRCYTFDARANGYVRGEGGGAVLLKPLERAIADGDDIYCVIRGSAVNNGAGTGLTVPSEQAQGEVLRAAYAYAGLEPGAAQYVELHGTGTKAGDPVEAAALGAVLGARRDGPPLQVGSVKTNIGHLEGAAGIAGLIKVALSVRHRGIPASLNYREPNPAIDLDRLNLAVQQDFGDWPSPDRPLVAGVSSFGMGGTNCHLVVTDWPRPETLVGQGDSAGPWVLSGRTEAALAAQAGRLREFVLADPELDPAAVGRALVGARTLFEHRAVVLGADRDELLVGLAELAEDRPAPGVVRGRLAEGVPAVLFTGQGAHRPGMGSELYQAFPEFAAAFAQVCAELDPLLGRSLREVINSGEGLDRAEFAQPAVFALEVALFQLVRSRGFDPAFLAGHSIGELAAAHVAGVLSLADACTLVAARGRLMGALPPDGAMVAVFAPEAEVLPLLAGQEDRLGIAAVNGPNAVVLSGAETAVSVVVEQLRSRGHRARPLRVSHAFHSPLMEPMLAEFRAVCAGLTHYPPRIPIISTVTGEPVAPDAEYWVRHVREPVRFLDAVLALRTAGVGTFLELGPDAVLAPMAARCLPESGGITAAVLRKGKPERESFLTALGQVFVRGAAVDWHSFSAGAGHRVKLPTYAFQRDRHWLDTAEATPAPVETGFAGRLTGLSTVERQKAVAGLVSTQVAVAMGLAGGTPVQLRTPFSELGFDSMMSVSLSEALAAATGLRLPTGLVYDFPSPHALAGHLLAALTGTAANTAPARTAEVDEPVAIVGMACRFPGGVSSPAELWRLVADEVDAISGFPDNRGWPMDLFDADPAQAGKSAVRQGGFLHQADEFDPAFFGLSPREAMAMDPQQRLLLETAWETMEHAGIDPESLRGSDTGVFAGLMYHDYGPSYDRMPENLEGLLYTGNLGSVASGRVAYQFGFTGPAVTVDTACSSSLVALHNAVRSVRSGECSLALAGGVTVMSSPGAFLEFSRLRGLSPTGRCRAFDAAADGTGWAEGVGLVLLERLSEARRNGHRILAVVRGSAVNQDGASNGLTAPSGAAQQAVIRRALADGGLSTVDVDVVEAHGTGTRVGDPIEVDALLATYGRDRPEDRPLWLGSLKSNIGHTQAAAGIGGVIKMVQALRAGVLPRTLHVTEPTPLVDWSGGGIRLLTEAQPWPREGAPRRAGVSSFGISGTNAHVVLEETPEPEAPTTEGEPAVLPWVLSARSPEALRAQAERLRATTEGLSTVDIGWSLASGRAVFEHRAVLLGDRTRLTGGLTALATGAPATNLITADTPAKRRKVVFVFPGQGSQWAGMARELLATSPVFAAAMADCAQALAPHLDWSLLAVVRGEPGAPELDRVDVVQPALFAMMVSLAALWRAHGVEPAAVLGHSQGEIAAAYVAGTLSLADAARIAALRSKALLALAGKGGMVSIPLPRAEVDQRLSTGDGRISVAAVNGPSSTVVSGDATALDELFAELTAAGVQARRIPVDYASHSAHVELVREELAGLLAPIEPGRVLVPLLSTVTGRFLTDHEADAGYWYRNLRQTVRLEEATRALLAEQYDAFLEMSPHPVLTVGLQETVDDLGADALVTGTLRRDQGGLDQLLTAFATAFTHGVPLDWTTVFDGTGARPAELPGYAFQRESYWLTARSGAGDLAGAGLATADHPLLGATVDSATGGDTLLTGRLAQHTHPWLADHRVLDAVILPGAALLDLALRAGERTGCPRVDELTLLEPLILPEQGGVDVQVVVGAPEESGRRTLSVHSRPDPTQPWTRHAAGVLSADTAPAGTPDWPADSGTEIDLAEFYARLADQGYAYGPAFRGLRRLARQGTDLLAEVELPPRRGLTGEFVLDPALLDAALHPLLLGVTEGTHPAVLPFAWTGVTVHALGARAARVRLRLNTESADSVSAALTLLDHAGGLIATIDSLLLRPITATGLRPARPEGLYRLDWPTIAATNPPSTAETWALLGQDESLTPAALGRTITTHPDLTALAAANPVPATVLLPITGDDTNPVEHTATVLRELLTTLRHWLGEQRFAASRLVVLTRRAMPTTDAEQVSPSAAAVWGLLRSAQTENPDRLVLLDTDGRDSSTRALPAALATGEAQLALRDGAIQVPRLAPAVTDTLTPPATGHWRLVPVTHTAPDDLALVDVPRVTEPLGTGQVRLAVRAAGLNFRDVLIALGMVPERNVTMGAEGAGVVLETGPGVTDLAPGDRVMGYFDGAFGPEAVADRRLLAPIPDGWTFAQAAAVPLVYLTAYYGLVDLAQLQPGESVLIHAAAGGVGIAAVQLARHLGAEVYATASPAKWDTLRALGIPEDHIANSRTLDFRDRFRTGVDVVLNSLADDFIDASLTLLTPGGRFLEMGKTDIRATAEVESAHPGITYRVFDLTTLARTDADFPGADPDRLRDILAEVLTLFDKGVLQPAPLTTWDIRRANAAFRHLSQAKGVGKVVLTIPPTSHGTALITGGTGVLGARVARHLATQHPGIHLLLASRSGPQAPGATELSTELHTLGAKVTITPCDLSDRAALATLLADIPPSHPLTDIVHAAGVLDDAMTTALTPAQLDNVLRPKANAAWHLHELTQHLDLTSFVLFSSIAGTSGTPGQANYAAANTFLDALAHHRHRQGQVATSLAWGLWSEATGMTSHLTQADLDRMTRNGFVPITPEAGLTLLEAAQSLAEPVVITTPLDKSALQAQATTLPTLYRGLVTPTPHPRTHTPQPQSEATLPERLLPLPTPDRKHLLTNLVRTHLAAVLGHDTPADITPDHPFDDLGLDSLTSVELRNRLNKATTLRLPTAIAFEYPSAAELADHLLDQLAIPEPNPDTPLLAAIDHLRQLLTAAGESKHPLGHLTEQFADLLEQVRAD</sequence>
<evidence type="ECO:0000259" key="14">
    <source>
        <dbReference type="PROSITE" id="PS52004"/>
    </source>
</evidence>
<gene>
    <name evidence="16" type="ORF">HNR67_002268</name>
</gene>
<dbReference type="PROSITE" id="PS00606">
    <property type="entry name" value="KS3_1"/>
    <property type="match status" value="1"/>
</dbReference>
<dbReference type="InterPro" id="IPR032821">
    <property type="entry name" value="PKS_assoc"/>
</dbReference>
<dbReference type="InterPro" id="IPR018201">
    <property type="entry name" value="Ketoacyl_synth_AS"/>
</dbReference>
<dbReference type="Pfam" id="PF08240">
    <property type="entry name" value="ADH_N"/>
    <property type="match status" value="1"/>
</dbReference>
<dbReference type="InterPro" id="IPR013968">
    <property type="entry name" value="PKS_KR"/>
</dbReference>
<evidence type="ECO:0000256" key="12">
    <source>
        <dbReference type="PROSITE-ProRule" id="PRU01363"/>
    </source>
</evidence>
<dbReference type="Gene3D" id="3.10.129.110">
    <property type="entry name" value="Polyketide synthase dehydratase"/>
    <property type="match status" value="1"/>
</dbReference>
<keyword evidence="3 16" id="KW-0808">Transferase</keyword>
<dbReference type="Gene3D" id="3.40.47.10">
    <property type="match status" value="2"/>
</dbReference>
<evidence type="ECO:0000313" key="17">
    <source>
        <dbReference type="Proteomes" id="UP000533598"/>
    </source>
</evidence>
<protein>
    <recommendedName>
        <fullName evidence="11">6-deoxyerythronolide-B synthase</fullName>
        <ecNumber evidence="11">2.3.1.94</ecNumber>
    </recommendedName>
</protein>
<comment type="function">
    <text evidence="8">Involved in the biosynthesis of antibiotic erythromycin via the biosynthesis of its aglycone precursor, 6-deoxyerythronolide B (6-dEB).</text>
</comment>
<dbReference type="Gene3D" id="3.40.50.720">
    <property type="entry name" value="NAD(P)-binding Rossmann-like Domain"/>
    <property type="match status" value="1"/>
</dbReference>
<feature type="domain" description="Carrier" evidence="13">
    <location>
        <begin position="2935"/>
        <end position="3010"/>
    </location>
</feature>
<dbReference type="InterPro" id="IPR020807">
    <property type="entry name" value="PKS_DH"/>
</dbReference>
<dbReference type="InterPro" id="IPR006162">
    <property type="entry name" value="Ppantetheine_attach_site"/>
</dbReference>
<dbReference type="Pfam" id="PF14765">
    <property type="entry name" value="PS-DH"/>
    <property type="match status" value="1"/>
</dbReference>
<dbReference type="SUPFAM" id="SSF47336">
    <property type="entry name" value="ACP-like"/>
    <property type="match status" value="2"/>
</dbReference>
<dbReference type="InterPro" id="IPR016035">
    <property type="entry name" value="Acyl_Trfase/lysoPLipase"/>
</dbReference>
<accession>A0A7W7C7V1</accession>
<dbReference type="InterPro" id="IPR020806">
    <property type="entry name" value="PKS_PP-bd"/>
</dbReference>
<keyword evidence="6" id="KW-0012">Acyltransferase</keyword>
<evidence type="ECO:0000256" key="10">
    <source>
        <dbReference type="ARBA" id="ARBA00063272"/>
    </source>
</evidence>
<dbReference type="Pfam" id="PF00550">
    <property type="entry name" value="PP-binding"/>
    <property type="match status" value="2"/>
</dbReference>
<dbReference type="PROSITE" id="PS01162">
    <property type="entry name" value="QOR_ZETA_CRYSTAL"/>
    <property type="match status" value="1"/>
</dbReference>
<dbReference type="InterPro" id="IPR002364">
    <property type="entry name" value="Quin_OxRdtase/zeta-crystal_CS"/>
</dbReference>
<dbReference type="FunFam" id="1.10.1200.10:FF:000007">
    <property type="entry name" value="Probable polyketide synthase pks17"/>
    <property type="match status" value="1"/>
</dbReference>
<dbReference type="SMART" id="SM00825">
    <property type="entry name" value="PKS_KS"/>
    <property type="match status" value="2"/>
</dbReference>
<dbReference type="InterPro" id="IPR016039">
    <property type="entry name" value="Thiolase-like"/>
</dbReference>
<dbReference type="GO" id="GO:0047879">
    <property type="term" value="F:erythronolide synthase activity"/>
    <property type="evidence" value="ECO:0007669"/>
    <property type="project" value="UniProtKB-EC"/>
</dbReference>
<dbReference type="InterPro" id="IPR049551">
    <property type="entry name" value="PKS_DH_C"/>
</dbReference>
<dbReference type="GO" id="GO:0008270">
    <property type="term" value="F:zinc ion binding"/>
    <property type="evidence" value="ECO:0007669"/>
    <property type="project" value="InterPro"/>
</dbReference>
<evidence type="ECO:0000256" key="9">
    <source>
        <dbReference type="ARBA" id="ARBA00060622"/>
    </source>
</evidence>
<comment type="pathway">
    <text evidence="9">Antibiotic biosynthesis; erythromycin biosynthesis.</text>
</comment>
<dbReference type="Gene3D" id="3.90.180.10">
    <property type="entry name" value="Medium-chain alcohol dehydrogenases, catalytic domain"/>
    <property type="match status" value="1"/>
</dbReference>
<evidence type="ECO:0000256" key="5">
    <source>
        <dbReference type="ARBA" id="ARBA00023268"/>
    </source>
</evidence>
<dbReference type="InterPro" id="IPR057326">
    <property type="entry name" value="KR_dom"/>
</dbReference>
<dbReference type="SUPFAM" id="SSF50129">
    <property type="entry name" value="GroES-like"/>
    <property type="match status" value="1"/>
</dbReference>
<dbReference type="SMART" id="SM00822">
    <property type="entry name" value="PKS_KR"/>
    <property type="match status" value="1"/>
</dbReference>
<dbReference type="Pfam" id="PF21089">
    <property type="entry name" value="PKS_DH_N"/>
    <property type="match status" value="1"/>
</dbReference>
<dbReference type="Pfam" id="PF00698">
    <property type="entry name" value="Acyl_transf_1"/>
    <property type="match status" value="2"/>
</dbReference>
<evidence type="ECO:0000256" key="4">
    <source>
        <dbReference type="ARBA" id="ARBA00022737"/>
    </source>
</evidence>
<dbReference type="PANTHER" id="PTHR43775:SF51">
    <property type="entry name" value="INACTIVE PHENOLPHTHIOCEROL SYNTHESIS POLYKETIDE SYNTHASE TYPE I PKS1-RELATED"/>
    <property type="match status" value="1"/>
</dbReference>
<feature type="domain" description="PKS/mFAS DH" evidence="15">
    <location>
        <begin position="1858"/>
        <end position="2131"/>
    </location>
</feature>
<dbReference type="GO" id="GO:0006633">
    <property type="term" value="P:fatty acid biosynthetic process"/>
    <property type="evidence" value="ECO:0007669"/>
    <property type="project" value="InterPro"/>
</dbReference>
<dbReference type="InterPro" id="IPR011032">
    <property type="entry name" value="GroES-like_sf"/>
</dbReference>